<protein>
    <recommendedName>
        <fullName evidence="4">FAD-binding PCMH-type domain-containing protein</fullName>
    </recommendedName>
</protein>
<feature type="chain" id="PRO_5002545363" description="FAD-binding PCMH-type domain-containing protein" evidence="3">
    <location>
        <begin position="22"/>
        <end position="591"/>
    </location>
</feature>
<evidence type="ECO:0000256" key="2">
    <source>
        <dbReference type="ARBA" id="ARBA00023002"/>
    </source>
</evidence>
<gene>
    <name evidence="5" type="ORF">EMCG_03084</name>
</gene>
<keyword evidence="2" id="KW-0560">Oxidoreductase</keyword>
<feature type="domain" description="FAD-binding PCMH-type" evidence="4">
    <location>
        <begin position="128"/>
        <end position="311"/>
    </location>
</feature>
<dbReference type="PANTHER" id="PTHR13878">
    <property type="entry name" value="GULONOLACTONE OXIDASE"/>
    <property type="match status" value="1"/>
</dbReference>
<evidence type="ECO:0000259" key="4">
    <source>
        <dbReference type="PROSITE" id="PS51387"/>
    </source>
</evidence>
<dbReference type="InterPro" id="IPR006094">
    <property type="entry name" value="Oxid_FAD_bind_N"/>
</dbReference>
<dbReference type="OrthoDB" id="9983560at2759"/>
<feature type="signal peptide" evidence="3">
    <location>
        <begin position="1"/>
        <end position="21"/>
    </location>
</feature>
<keyword evidence="3" id="KW-0732">Signal</keyword>
<evidence type="ECO:0000256" key="3">
    <source>
        <dbReference type="SAM" id="SignalP"/>
    </source>
</evidence>
<dbReference type="GO" id="GO:0016491">
    <property type="term" value="F:oxidoreductase activity"/>
    <property type="evidence" value="ECO:0007669"/>
    <property type="project" value="UniProtKB-KW"/>
</dbReference>
<dbReference type="VEuPathDB" id="FungiDB:EMCG_03084"/>
<dbReference type="Pfam" id="PF08031">
    <property type="entry name" value="BBE"/>
    <property type="match status" value="1"/>
</dbReference>
<sequence>MFTRTSSLLLLTLANALPSFASPVPEILNVSGADWRALNASVGGRLRVLRPLAEPCYLSYEANIPGGIPSLHTPDQEVCKIAQDNRRNVDFISSQPAAYHNPYHGTCMTNGHGCPLTKLVVNNGTCYQGNLPDYYIDVRKVSDVQAGLKFAAKHRIPVVVKNTGHDFKGRSAGARSLALWTFNLKPAIKLSKDFKADRCRDCDGAALTYGAGQGFQGIYDFAHTKGYMALGGACPTVGASGGYITGGGHSLLTPAHGLGVDNVLQVKVVLPNGRYVTANRCQNQDIFFAVRGGGGASFGVIIETTARVFREVPLQMAVIAFKGSLNKEATSILVDNGVKWAKDGWGGYVASLGDGSSIMLAITPKLNLRDAKRSMKELIDYAQPRNDGSLRFGVDVTTVKNYWDFLQTPAIQYIGALVNGISIAQASRLVTDRNFNSKGKRQELTEVLTSLPYGLNMVTPYAFNLPKSDRPGGPGEASVTPAWRKAIWHVVMQKAWDFDGQTEHPPEFFVDRLRQASEMVQPLRDITPDGGAYQNEADAYEPNHIDSFWGRKNYDRLLRIKKQVDPNNLLTCHQCVGANPNDSRLSCYPQI</sequence>
<evidence type="ECO:0000313" key="5">
    <source>
        <dbReference type="EMBL" id="KKZ62515.1"/>
    </source>
</evidence>
<dbReference type="SUPFAM" id="SSF56176">
    <property type="entry name" value="FAD-binding/transporter-associated domain-like"/>
    <property type="match status" value="1"/>
</dbReference>
<dbReference type="PANTHER" id="PTHR13878:SF91">
    <property type="entry name" value="FAD BINDING DOMAIN PROTEIN (AFU_ORTHOLOGUE AFUA_6G12070)-RELATED"/>
    <property type="match status" value="1"/>
</dbReference>
<dbReference type="Gene3D" id="3.40.462.20">
    <property type="match status" value="1"/>
</dbReference>
<comment type="similarity">
    <text evidence="1">Belongs to the oxygen-dependent FAD-linked oxidoreductase family.</text>
</comment>
<comment type="caution">
    <text evidence="5">The sequence shown here is derived from an EMBL/GenBank/DDBJ whole genome shotgun (WGS) entry which is preliminary data.</text>
</comment>
<dbReference type="Gene3D" id="3.30.465.10">
    <property type="match status" value="2"/>
</dbReference>
<dbReference type="InterPro" id="IPR016169">
    <property type="entry name" value="FAD-bd_PCMH_sub2"/>
</dbReference>
<reference evidence="6" key="1">
    <citation type="journal article" date="2015" name="PLoS Genet.">
        <title>The dynamic genome and transcriptome of the human fungal pathogen Blastomyces and close relative Emmonsia.</title>
        <authorList>
            <person name="Munoz J.F."/>
            <person name="Gauthier G.M."/>
            <person name="Desjardins C.A."/>
            <person name="Gallo J.E."/>
            <person name="Holder J."/>
            <person name="Sullivan T.D."/>
            <person name="Marty A.J."/>
            <person name="Carmen J.C."/>
            <person name="Chen Z."/>
            <person name="Ding L."/>
            <person name="Gujja S."/>
            <person name="Magrini V."/>
            <person name="Misas E."/>
            <person name="Mitreva M."/>
            <person name="Priest M."/>
            <person name="Saif S."/>
            <person name="Whiston E.A."/>
            <person name="Young S."/>
            <person name="Zeng Q."/>
            <person name="Goldman W.E."/>
            <person name="Mardis E.R."/>
            <person name="Taylor J.W."/>
            <person name="McEwen J.G."/>
            <person name="Clay O.K."/>
            <person name="Klein B.S."/>
            <person name="Cuomo C.A."/>
        </authorList>
    </citation>
    <scope>NUCLEOTIDE SEQUENCE [LARGE SCALE GENOMIC DNA]</scope>
    <source>
        <strain evidence="6">UAMH 3008</strain>
    </source>
</reference>
<name>A0A0G2HXK4_9EURO</name>
<dbReference type="GO" id="GO:0071949">
    <property type="term" value="F:FAD binding"/>
    <property type="evidence" value="ECO:0007669"/>
    <property type="project" value="InterPro"/>
</dbReference>
<dbReference type="Pfam" id="PF01565">
    <property type="entry name" value="FAD_binding_4"/>
    <property type="match status" value="1"/>
</dbReference>
<dbReference type="InterPro" id="IPR050432">
    <property type="entry name" value="FAD-linked_Oxidoreductases_BP"/>
</dbReference>
<dbReference type="EMBL" id="LCZI01001063">
    <property type="protein sequence ID" value="KKZ62515.1"/>
    <property type="molecule type" value="Genomic_DNA"/>
</dbReference>
<dbReference type="InterPro" id="IPR036318">
    <property type="entry name" value="FAD-bd_PCMH-like_sf"/>
</dbReference>
<dbReference type="Proteomes" id="UP000034164">
    <property type="component" value="Unassembled WGS sequence"/>
</dbReference>
<dbReference type="InterPro" id="IPR016166">
    <property type="entry name" value="FAD-bd_PCMH"/>
</dbReference>
<dbReference type="AlphaFoldDB" id="A0A0G2HXK4"/>
<dbReference type="PROSITE" id="PS51387">
    <property type="entry name" value="FAD_PCMH"/>
    <property type="match status" value="1"/>
</dbReference>
<organism evidence="5 6">
    <name type="scientific">[Emmonsia] crescens</name>
    <dbReference type="NCBI Taxonomy" id="73230"/>
    <lineage>
        <taxon>Eukaryota</taxon>
        <taxon>Fungi</taxon>
        <taxon>Dikarya</taxon>
        <taxon>Ascomycota</taxon>
        <taxon>Pezizomycotina</taxon>
        <taxon>Eurotiomycetes</taxon>
        <taxon>Eurotiomycetidae</taxon>
        <taxon>Onygenales</taxon>
        <taxon>Ajellomycetaceae</taxon>
        <taxon>Emergomyces</taxon>
    </lineage>
</organism>
<accession>A0A0G2HXK4</accession>
<dbReference type="InterPro" id="IPR012951">
    <property type="entry name" value="BBE"/>
</dbReference>
<evidence type="ECO:0000313" key="6">
    <source>
        <dbReference type="Proteomes" id="UP000034164"/>
    </source>
</evidence>
<proteinExistence type="inferred from homology"/>
<evidence type="ECO:0000256" key="1">
    <source>
        <dbReference type="ARBA" id="ARBA00005466"/>
    </source>
</evidence>